<name>L5JS58_PTEAL</name>
<protein>
    <submittedName>
        <fullName evidence="2">Uncharacterized protein</fullName>
    </submittedName>
</protein>
<dbReference type="AlphaFoldDB" id="L5JS58"/>
<dbReference type="Proteomes" id="UP000010552">
    <property type="component" value="Unassembled WGS sequence"/>
</dbReference>
<reference evidence="3" key="1">
    <citation type="journal article" date="2013" name="Science">
        <title>Comparative analysis of bat genomes provides insight into the evolution of flight and immunity.</title>
        <authorList>
            <person name="Zhang G."/>
            <person name="Cowled C."/>
            <person name="Shi Z."/>
            <person name="Huang Z."/>
            <person name="Bishop-Lilly K.A."/>
            <person name="Fang X."/>
            <person name="Wynne J.W."/>
            <person name="Xiong Z."/>
            <person name="Baker M.L."/>
            <person name="Zhao W."/>
            <person name="Tachedjian M."/>
            <person name="Zhu Y."/>
            <person name="Zhou P."/>
            <person name="Jiang X."/>
            <person name="Ng J."/>
            <person name="Yang L."/>
            <person name="Wu L."/>
            <person name="Xiao J."/>
            <person name="Feng Y."/>
            <person name="Chen Y."/>
            <person name="Sun X."/>
            <person name="Zhang Y."/>
            <person name="Marsh G.A."/>
            <person name="Crameri G."/>
            <person name="Broder C.C."/>
            <person name="Frey K.G."/>
            <person name="Wang L.F."/>
            <person name="Wang J."/>
        </authorList>
    </citation>
    <scope>NUCLEOTIDE SEQUENCE [LARGE SCALE GENOMIC DNA]</scope>
</reference>
<feature type="region of interest" description="Disordered" evidence="1">
    <location>
        <begin position="1"/>
        <end position="37"/>
    </location>
</feature>
<proteinExistence type="predicted"/>
<organism evidence="2 3">
    <name type="scientific">Pteropus alecto</name>
    <name type="common">Black flying fox</name>
    <dbReference type="NCBI Taxonomy" id="9402"/>
    <lineage>
        <taxon>Eukaryota</taxon>
        <taxon>Metazoa</taxon>
        <taxon>Chordata</taxon>
        <taxon>Craniata</taxon>
        <taxon>Vertebrata</taxon>
        <taxon>Euteleostomi</taxon>
        <taxon>Mammalia</taxon>
        <taxon>Eutheria</taxon>
        <taxon>Laurasiatheria</taxon>
        <taxon>Chiroptera</taxon>
        <taxon>Yinpterochiroptera</taxon>
        <taxon>Pteropodoidea</taxon>
        <taxon>Pteropodidae</taxon>
        <taxon>Pteropodinae</taxon>
        <taxon>Pteropus</taxon>
    </lineage>
</organism>
<evidence type="ECO:0000313" key="3">
    <source>
        <dbReference type="Proteomes" id="UP000010552"/>
    </source>
</evidence>
<dbReference type="InParanoid" id="L5JS58"/>
<keyword evidence="3" id="KW-1185">Reference proteome</keyword>
<gene>
    <name evidence="2" type="ORF">PAL_GLEAN10005158</name>
</gene>
<accession>L5JS58</accession>
<evidence type="ECO:0000256" key="1">
    <source>
        <dbReference type="SAM" id="MobiDB-lite"/>
    </source>
</evidence>
<evidence type="ECO:0000313" key="2">
    <source>
        <dbReference type="EMBL" id="ELK02249.1"/>
    </source>
</evidence>
<sequence length="93" mass="10213">MREGGCPPAASGPPFSSRFASGNPIQKGASKLKQMGVKVSLEETSKAQQIRDPSKASQRPLAHHLLPFQARPCKRQQLRGHWNRCEGIGHFPL</sequence>
<dbReference type="EMBL" id="KB031146">
    <property type="protein sequence ID" value="ELK02249.1"/>
    <property type="molecule type" value="Genomic_DNA"/>
</dbReference>